<dbReference type="EC" id="1.17.4.1" evidence="11"/>
<dbReference type="InterPro" id="IPR013509">
    <property type="entry name" value="RNR_lsu_N"/>
</dbReference>
<proteinExistence type="inferred from homology"/>
<keyword evidence="8" id="KW-1015">Disulfide bond</keyword>
<sequence>MMSLPPPVFPAPVSEDIWRRKYRFGNEAGIDETWRRVARAVASVEAKDQPFWAEKFLGLLADFRFLPGGRILANAGTERSATLLNCFVMGALDDSIDGLFTALRESAITLQAGGGIGLDFSPVRPAGAAAVRTGNIASGPVSFMRLWDAMCETMTADRARRGAMMAVLRCDHPDIEAFIDSKTAAGVLSHFNLSVLVTDEFIRAVDADDAWPLVFGEQVIRTLKARDLWDRMLRAAYGSGEPGVLFIDRINRESNLGYIETIHACNPCGEVPLPPYGACDLGSINLARFISHPFSDKAGFDFESVASTVHLAVRFLDNVLDLSHFPLMAQAEQARSARRIGLGITGLADALIMLGLDYDSNAGREFTARVLGTMRNAAYQSSVELAEEKGSFPLFEVDAFLDRPFTHRLPEGIRALIRRKGIRNSHLLAIAPTGSISLLAGNVSAGIEPVYAASVNRRVKRLDGGDDIMELEDFSVQAWRKGARGSVPPAFVTASQLSAEAHLAMQATAQGFVDNAISKTINVDASLPYDDFRQVYRRACDLGLKGCTVYRQGSRGEDVLTPVAAGSICNSDTC</sequence>
<evidence type="ECO:0000256" key="2">
    <source>
        <dbReference type="ARBA" id="ARBA00007405"/>
    </source>
</evidence>
<protein>
    <recommendedName>
        <fullName evidence="11">Vitamin B12-dependent ribonucleotide reductase</fullName>
        <ecNumber evidence="11">1.17.4.1</ecNumber>
    </recommendedName>
</protein>
<comment type="cofactor">
    <cofactor evidence="1 11">
        <name>adenosylcob(III)alamin</name>
        <dbReference type="ChEBI" id="CHEBI:18408"/>
    </cofactor>
</comment>
<dbReference type="InterPro" id="IPR050862">
    <property type="entry name" value="RdRp_reductase_class-2"/>
</dbReference>
<dbReference type="CDD" id="cd02888">
    <property type="entry name" value="RNR_II_dimer"/>
    <property type="match status" value="1"/>
</dbReference>
<dbReference type="Pfam" id="PF02867">
    <property type="entry name" value="Ribonuc_red_lgC"/>
    <property type="match status" value="1"/>
</dbReference>
<keyword evidence="6 11" id="KW-0560">Oxidoreductase</keyword>
<evidence type="ECO:0000259" key="13">
    <source>
        <dbReference type="Pfam" id="PF02867"/>
    </source>
</evidence>
<dbReference type="AlphaFoldDB" id="A0A059F6H7"/>
<evidence type="ECO:0000256" key="10">
    <source>
        <dbReference type="ARBA" id="ARBA00047754"/>
    </source>
</evidence>
<evidence type="ECO:0000256" key="1">
    <source>
        <dbReference type="ARBA" id="ARBA00001922"/>
    </source>
</evidence>
<dbReference type="OrthoDB" id="9762933at2"/>
<feature type="domain" description="Ribonucleotide reductase large subunit C-terminal" evidence="13">
    <location>
        <begin position="85"/>
        <end position="550"/>
    </location>
</feature>
<name>A0A059F6H7_9PROT</name>
<evidence type="ECO:0000256" key="3">
    <source>
        <dbReference type="ARBA" id="ARBA00022628"/>
    </source>
</evidence>
<dbReference type="GO" id="GO:0005524">
    <property type="term" value="F:ATP binding"/>
    <property type="evidence" value="ECO:0007669"/>
    <property type="project" value="InterPro"/>
</dbReference>
<dbReference type="STRING" id="1280952.HJA_16091"/>
<feature type="domain" description="Ribonucleotide reductase large subunit N-terminal" evidence="12">
    <location>
        <begin position="14"/>
        <end position="79"/>
    </location>
</feature>
<dbReference type="GO" id="GO:0004748">
    <property type="term" value="F:ribonucleoside-diphosphate reductase activity, thioredoxin disulfide as acceptor"/>
    <property type="evidence" value="ECO:0007669"/>
    <property type="project" value="UniProtKB-EC"/>
</dbReference>
<dbReference type="PRINTS" id="PR01183">
    <property type="entry name" value="RIBORDTASEM1"/>
</dbReference>
<evidence type="ECO:0000259" key="12">
    <source>
        <dbReference type="Pfam" id="PF00317"/>
    </source>
</evidence>
<dbReference type="RefSeq" id="WP_155840079.1">
    <property type="nucleotide sequence ID" value="NZ_ARYJ01000015.1"/>
</dbReference>
<keyword evidence="7" id="KW-0215">Deoxyribonucleotide synthesis</keyword>
<dbReference type="GO" id="GO:0071897">
    <property type="term" value="P:DNA biosynthetic process"/>
    <property type="evidence" value="ECO:0007669"/>
    <property type="project" value="UniProtKB-KW"/>
</dbReference>
<dbReference type="InterPro" id="IPR013344">
    <property type="entry name" value="RNR_NrdJ/NrdZ"/>
</dbReference>
<evidence type="ECO:0000256" key="7">
    <source>
        <dbReference type="ARBA" id="ARBA00023116"/>
    </source>
</evidence>
<evidence type="ECO:0000256" key="4">
    <source>
        <dbReference type="ARBA" id="ARBA00022634"/>
    </source>
</evidence>
<keyword evidence="5 11" id="KW-0547">Nucleotide-binding</keyword>
<dbReference type="EMBL" id="ARYJ01000015">
    <property type="protein sequence ID" value="KCZ83960.1"/>
    <property type="molecule type" value="Genomic_DNA"/>
</dbReference>
<evidence type="ECO:0000256" key="5">
    <source>
        <dbReference type="ARBA" id="ARBA00022741"/>
    </source>
</evidence>
<keyword evidence="4 11" id="KW-0237">DNA synthesis</keyword>
<dbReference type="Gene3D" id="3.20.70.20">
    <property type="match status" value="1"/>
</dbReference>
<keyword evidence="3 11" id="KW-0846">Cobalamin</keyword>
<reference evidence="14 15" key="1">
    <citation type="journal article" date="2014" name="Antonie Van Leeuwenhoek">
        <title>Hyphomonas beringensis sp. nov. and Hyphomonas chukchiensis sp. nov., isolated from surface seawater of the Bering Sea and Chukchi Sea.</title>
        <authorList>
            <person name="Li C."/>
            <person name="Lai Q."/>
            <person name="Li G."/>
            <person name="Dong C."/>
            <person name="Wang J."/>
            <person name="Liao Y."/>
            <person name="Shao Z."/>
        </authorList>
    </citation>
    <scope>NUCLEOTIDE SEQUENCE [LARGE SCALE GENOMIC DNA]</scope>
    <source>
        <strain evidence="14 15">VP2</strain>
    </source>
</reference>
<dbReference type="PANTHER" id="PTHR43371">
    <property type="entry name" value="VITAMIN B12-DEPENDENT RIBONUCLEOTIDE REDUCTASE"/>
    <property type="match status" value="1"/>
</dbReference>
<dbReference type="GO" id="GO:0031419">
    <property type="term" value="F:cobalamin binding"/>
    <property type="evidence" value="ECO:0007669"/>
    <property type="project" value="UniProtKB-KW"/>
</dbReference>
<comment type="caution">
    <text evidence="14">The sequence shown here is derived from an EMBL/GenBank/DDBJ whole genome shotgun (WGS) entry which is preliminary data.</text>
</comment>
<dbReference type="NCBIfam" id="TIGR02504">
    <property type="entry name" value="NrdJ_Z"/>
    <property type="match status" value="1"/>
</dbReference>
<keyword evidence="15" id="KW-1185">Reference proteome</keyword>
<dbReference type="InterPro" id="IPR000788">
    <property type="entry name" value="RNR_lg_C"/>
</dbReference>
<dbReference type="Pfam" id="PF00317">
    <property type="entry name" value="Ribonuc_red_lgN"/>
    <property type="match status" value="1"/>
</dbReference>
<comment type="function">
    <text evidence="11">Catalyzes the reduction of ribonucleotides to deoxyribonucleotides. May function to provide a pool of deoxyribonucleotide precursors for DNA repair during oxygen limitation and/or for immediate growth after restoration of oxygen.</text>
</comment>
<comment type="similarity">
    <text evidence="2 11">Belongs to the ribonucleoside diphosphate reductase class-2 family.</text>
</comment>
<dbReference type="GO" id="GO:0009263">
    <property type="term" value="P:deoxyribonucleotide biosynthetic process"/>
    <property type="evidence" value="ECO:0007669"/>
    <property type="project" value="UniProtKB-KW"/>
</dbReference>
<dbReference type="PANTHER" id="PTHR43371:SF1">
    <property type="entry name" value="RIBONUCLEOSIDE-DIPHOSPHATE REDUCTASE"/>
    <property type="match status" value="1"/>
</dbReference>
<gene>
    <name evidence="14" type="ORF">HJA_16091</name>
</gene>
<comment type="catalytic activity">
    <reaction evidence="10 11">
        <text>a 2'-deoxyribonucleoside 5'-diphosphate + [thioredoxin]-disulfide + H2O = a ribonucleoside 5'-diphosphate + [thioredoxin]-dithiol</text>
        <dbReference type="Rhea" id="RHEA:23252"/>
        <dbReference type="Rhea" id="RHEA-COMP:10698"/>
        <dbReference type="Rhea" id="RHEA-COMP:10700"/>
        <dbReference type="ChEBI" id="CHEBI:15377"/>
        <dbReference type="ChEBI" id="CHEBI:29950"/>
        <dbReference type="ChEBI" id="CHEBI:50058"/>
        <dbReference type="ChEBI" id="CHEBI:57930"/>
        <dbReference type="ChEBI" id="CHEBI:73316"/>
        <dbReference type="EC" id="1.17.4.1"/>
    </reaction>
</comment>
<dbReference type="SUPFAM" id="SSF51998">
    <property type="entry name" value="PFL-like glycyl radical enzymes"/>
    <property type="match status" value="1"/>
</dbReference>
<evidence type="ECO:0000256" key="6">
    <source>
        <dbReference type="ARBA" id="ARBA00023002"/>
    </source>
</evidence>
<dbReference type="eggNOG" id="COG0209">
    <property type="taxonomic scope" value="Bacteria"/>
</dbReference>
<evidence type="ECO:0000256" key="8">
    <source>
        <dbReference type="ARBA" id="ARBA00023157"/>
    </source>
</evidence>
<evidence type="ECO:0000313" key="15">
    <source>
        <dbReference type="Proteomes" id="UP000024816"/>
    </source>
</evidence>
<dbReference type="PATRIC" id="fig|1280952.3.peg.3222"/>
<evidence type="ECO:0000313" key="14">
    <source>
        <dbReference type="EMBL" id="KCZ83960.1"/>
    </source>
</evidence>
<evidence type="ECO:0000256" key="9">
    <source>
        <dbReference type="ARBA" id="ARBA00023285"/>
    </source>
</evidence>
<evidence type="ECO:0000256" key="11">
    <source>
        <dbReference type="RuleBase" id="RU364064"/>
    </source>
</evidence>
<organism evidence="14 15">
    <name type="scientific">Hyphomonas jannaschiana VP2</name>
    <dbReference type="NCBI Taxonomy" id="1280952"/>
    <lineage>
        <taxon>Bacteria</taxon>
        <taxon>Pseudomonadati</taxon>
        <taxon>Pseudomonadota</taxon>
        <taxon>Alphaproteobacteria</taxon>
        <taxon>Hyphomonadales</taxon>
        <taxon>Hyphomonadaceae</taxon>
        <taxon>Hyphomonas</taxon>
    </lineage>
</organism>
<keyword evidence="9 11" id="KW-0170">Cobalt</keyword>
<accession>A0A059F6H7</accession>
<dbReference type="Proteomes" id="UP000024816">
    <property type="component" value="Unassembled WGS sequence"/>
</dbReference>